<dbReference type="Gene3D" id="3.40.33.10">
    <property type="entry name" value="CAP"/>
    <property type="match status" value="1"/>
</dbReference>
<evidence type="ECO:0000313" key="4">
    <source>
        <dbReference type="Proteomes" id="UP000054495"/>
    </source>
</evidence>
<feature type="region of interest" description="Disordered" evidence="1">
    <location>
        <begin position="157"/>
        <end position="182"/>
    </location>
</feature>
<feature type="domain" description="SCP" evidence="2">
    <location>
        <begin position="212"/>
        <end position="341"/>
    </location>
</feature>
<sequence>MVAVKKEDQLQDAVEQWYQPVKQYGLNDPDYKFTDPRLQSFANVSPLVFYFTVAHLCKRFTCYPPAGTPQNHCNGMPLREMCKSGSSGYRMHVQPAVCFILVKNERSPQNAHCFTYRIKPNDVIYPKGTPCTKDEDCTVYNPSTCNTKNQLCKTTAKTPTNSTSAPNATTTTASPQGNGMCPNTEMTDAARKRFRAMHNWRRYMTNLLLNTTKQHELTSVFLRSQLALGNIKNGRNSYNCPQAANMYKMKYDCELEKSALEYAKQCSHKPSDPATRQGQGENVHSGPQESDKVKAAKRNLRDKPNAPTAFTQMAWATSTRIGCAVADCQGKTFTVCRYKEEFVILHIFSHVSEQFPGNKCFHLFRGNIVGKQIYQVGAPCSACTTSCLGEGLCATP</sequence>
<gene>
    <name evidence="3" type="ORF">ANCCEY_10049</name>
</gene>
<feature type="compositionally biased region" description="Low complexity" evidence="1">
    <location>
        <begin position="158"/>
        <end position="175"/>
    </location>
</feature>
<keyword evidence="4" id="KW-1185">Reference proteome</keyword>
<evidence type="ECO:0000313" key="3">
    <source>
        <dbReference type="EMBL" id="EPB70843.1"/>
    </source>
</evidence>
<evidence type="ECO:0000256" key="1">
    <source>
        <dbReference type="SAM" id="MobiDB-lite"/>
    </source>
</evidence>
<dbReference type="InterPro" id="IPR001283">
    <property type="entry name" value="CRISP-related"/>
</dbReference>
<dbReference type="Pfam" id="PF00188">
    <property type="entry name" value="CAP"/>
    <property type="match status" value="1"/>
</dbReference>
<accession>A0A0D6LI39</accession>
<dbReference type="InterPro" id="IPR014044">
    <property type="entry name" value="CAP_dom"/>
</dbReference>
<feature type="compositionally biased region" description="Basic and acidic residues" evidence="1">
    <location>
        <begin position="289"/>
        <end position="304"/>
    </location>
</feature>
<dbReference type="CDD" id="cd05380">
    <property type="entry name" value="CAP_euk"/>
    <property type="match status" value="1"/>
</dbReference>
<feature type="compositionally biased region" description="Polar residues" evidence="1">
    <location>
        <begin position="274"/>
        <end position="288"/>
    </location>
</feature>
<dbReference type="SMART" id="SM00198">
    <property type="entry name" value="SCP"/>
    <property type="match status" value="1"/>
</dbReference>
<name>A0A0D6LI39_9BILA</name>
<dbReference type="InterPro" id="IPR035940">
    <property type="entry name" value="CAP_sf"/>
</dbReference>
<proteinExistence type="predicted"/>
<evidence type="ECO:0000259" key="2">
    <source>
        <dbReference type="SMART" id="SM00198"/>
    </source>
</evidence>
<dbReference type="AlphaFoldDB" id="A0A0D6LI39"/>
<dbReference type="Proteomes" id="UP000054495">
    <property type="component" value="Unassembled WGS sequence"/>
</dbReference>
<reference evidence="3 4" key="1">
    <citation type="submission" date="2013-05" db="EMBL/GenBank/DDBJ databases">
        <title>Draft genome of the parasitic nematode Anyclostoma ceylanicum.</title>
        <authorList>
            <person name="Mitreva M."/>
        </authorList>
    </citation>
    <scope>NUCLEOTIDE SEQUENCE [LARGE SCALE GENOMIC DNA]</scope>
</reference>
<dbReference type="PANTHER" id="PTHR10334">
    <property type="entry name" value="CYSTEINE-RICH SECRETORY PROTEIN-RELATED"/>
    <property type="match status" value="1"/>
</dbReference>
<organism evidence="3 4">
    <name type="scientific">Ancylostoma ceylanicum</name>
    <dbReference type="NCBI Taxonomy" id="53326"/>
    <lineage>
        <taxon>Eukaryota</taxon>
        <taxon>Metazoa</taxon>
        <taxon>Ecdysozoa</taxon>
        <taxon>Nematoda</taxon>
        <taxon>Chromadorea</taxon>
        <taxon>Rhabditida</taxon>
        <taxon>Rhabditina</taxon>
        <taxon>Rhabditomorpha</taxon>
        <taxon>Strongyloidea</taxon>
        <taxon>Ancylostomatidae</taxon>
        <taxon>Ancylostomatinae</taxon>
        <taxon>Ancylostoma</taxon>
    </lineage>
</organism>
<dbReference type="SUPFAM" id="SSF55797">
    <property type="entry name" value="PR-1-like"/>
    <property type="match status" value="1"/>
</dbReference>
<feature type="region of interest" description="Disordered" evidence="1">
    <location>
        <begin position="266"/>
        <end position="304"/>
    </location>
</feature>
<protein>
    <submittedName>
        <fullName evidence="3">SCP-like protein</fullName>
    </submittedName>
</protein>
<dbReference type="EMBL" id="KE125157">
    <property type="protein sequence ID" value="EPB70843.1"/>
    <property type="molecule type" value="Genomic_DNA"/>
</dbReference>